<evidence type="ECO:0000259" key="2">
    <source>
        <dbReference type="Pfam" id="PF20622"/>
    </source>
</evidence>
<feature type="domain" description="Pesticidal crystal protein Cry1Aa" evidence="1">
    <location>
        <begin position="675"/>
        <end position="730"/>
    </location>
</feature>
<dbReference type="EMBL" id="JAARRM010000001">
    <property type="protein sequence ID" value="MBC1520278.1"/>
    <property type="molecule type" value="Genomic_DNA"/>
</dbReference>
<feature type="domain" description="Pesticidal crystal protein Cry1Aa" evidence="1">
    <location>
        <begin position="855"/>
        <end position="915"/>
    </location>
</feature>
<gene>
    <name evidence="3" type="ORF">HB912_01290</name>
</gene>
<feature type="domain" description="Bacterial Ig" evidence="2">
    <location>
        <begin position="1301"/>
        <end position="1380"/>
    </location>
</feature>
<feature type="domain" description="Bacterial Ig" evidence="2">
    <location>
        <begin position="1217"/>
        <end position="1295"/>
    </location>
</feature>
<feature type="domain" description="Pesticidal crystal protein Cry1Aa" evidence="1">
    <location>
        <begin position="489"/>
        <end position="548"/>
    </location>
</feature>
<protein>
    <recommendedName>
        <fullName evidence="5">Bacterial Ig domain-containing protein</fullName>
    </recommendedName>
</protein>
<dbReference type="Proteomes" id="UP000559885">
    <property type="component" value="Unassembled WGS sequence"/>
</dbReference>
<feature type="domain" description="Pesticidal crystal protein Cry1Aa" evidence="1">
    <location>
        <begin position="612"/>
        <end position="670"/>
    </location>
</feature>
<feature type="domain" description="Pesticidal crystal protein Cry1Aa" evidence="1">
    <location>
        <begin position="978"/>
        <end position="1039"/>
    </location>
</feature>
<dbReference type="Pfam" id="PF18449">
    <property type="entry name" value="Endotoxin_C2"/>
    <property type="match status" value="11"/>
</dbReference>
<dbReference type="RefSeq" id="WP_185371866.1">
    <property type="nucleotide sequence ID" value="NZ_JAARRM010000001.1"/>
</dbReference>
<dbReference type="InterPro" id="IPR046746">
    <property type="entry name" value="Big_15"/>
</dbReference>
<accession>A0A841ZLG1</accession>
<evidence type="ECO:0000313" key="4">
    <source>
        <dbReference type="Proteomes" id="UP000559885"/>
    </source>
</evidence>
<feature type="domain" description="Pesticidal crystal protein Cry1Aa" evidence="1">
    <location>
        <begin position="371"/>
        <end position="427"/>
    </location>
</feature>
<feature type="domain" description="Pesticidal crystal protein Cry1Aa" evidence="1">
    <location>
        <begin position="550"/>
        <end position="609"/>
    </location>
</feature>
<feature type="domain" description="Pesticidal crystal protein Cry1Aa" evidence="1">
    <location>
        <begin position="734"/>
        <end position="794"/>
    </location>
</feature>
<feature type="domain" description="Pesticidal crystal protein Cry1Aa" evidence="1">
    <location>
        <begin position="306"/>
        <end position="365"/>
    </location>
</feature>
<feature type="domain" description="Pesticidal crystal protein Cry1Aa" evidence="1">
    <location>
        <begin position="432"/>
        <end position="487"/>
    </location>
</feature>
<evidence type="ECO:0000259" key="1">
    <source>
        <dbReference type="Pfam" id="PF18449"/>
    </source>
</evidence>
<dbReference type="Pfam" id="PF20622">
    <property type="entry name" value="Big_15"/>
    <property type="match status" value="3"/>
</dbReference>
<proteinExistence type="predicted"/>
<comment type="caution">
    <text evidence="3">The sequence shown here is derived from an EMBL/GenBank/DDBJ whole genome shotgun (WGS) entry which is preliminary data.</text>
</comment>
<dbReference type="InterPro" id="IPR054544">
    <property type="entry name" value="Pest_crys_Cry1Aa_dom-IV"/>
</dbReference>
<name>A0A841ZLG1_9LIST</name>
<sequence>MKICEFKKYEGEMKGGKKVGKQVKKWGKTVLAASAAVVVAVSPLTSPISVFAKEHAVKSNQMEKAEVATESEDYNRYQLLKDSQFKGFNKETLSFENWEPYYDGKKGTFEDNGSAYRLLDENGVSVNAGIELTRESLGVFVGGSSVDYIAFSQLIDKLIPNRTYTASGQFYNIESQEESTVGIMLGENFEKKDTVAVPVGPFESVTTTTDFVAQRSSERISYFLEKKEGIRMTTTFRSTNVGEKYREQWEKVDALFTNLTHEQLASDVTNNDIVQSKSQAEALPNGVIDKLGMLELISKAEALFKEREATKGVDALFTDDSHNKLKDGIKQSDIDAVKAQVDALPGSELKIELTELVMKAQSLFDGQEEVRQVVEGLFTDKSYKVLKDGVGQSDIDAAETQVGTLPTGQLKTELTNLVAKAQSLFDEQMAVRQVVEELFTDETHNQIKDSINQSDIDAAKIRVDALATSGLKTELTELVAKAKSLLDNREVAKQAVEELFTDDSHDTLKEAVGQSDIDAAKNKVDALPESEVKDELTELIAVAQNLFNVREAVKLVEGLFLTKEHDVLRDSVRQHTIDAAKTQVDTLIDDELKTELTELVVKARDLFNERETARQLVEELFVDENHDSLKEEVEQSDINAAKTKVEALPDTETKIVLTQLLAKAQSLFDEQVVIRQVDSLFTDKSHNALKEEVEQSDIDAAKTKVDALVNEELKAELTELIVKAQSLFDEREAVREATEQVDGLFTDENHEALKAEVEQSDIDEAKNIVEALPNSSAKTELLELVAKAQKLWNEQEAGKAVDALFTDATQTALKLETTQTHIDAAKAKVDNLEAGDVKTELQEVLSQAQTLFDAQEAVRTAVDSLFTDSDHEELGTGITQRDINTVRTSVEALTASPTKEEFQELVQKAQRLFDEREATKFVESLFTSSSHEELAKGVTQRDINEADRQVRELTEGTVKTELQALVQKAQQLLDEREAIEAARAAVRVLFTSDEQTELKPEVTQTQITEASSKVNRLADSAEKTTLQQLIERAQDLFDERMYGLSVPEVFNIGEDDELSGTHGKGISKVRLWVNDEVKTQATTDGNGNYTFVNANRFISSTEDKVEVVGVDVNYQEKNRVQVNLEGTSNYELGIPENIKLGQKSFSGTHGKGIAKVRLWVNGEVKTQATTDGAGNYTFTDVEKYVTSTEDQVEVVGVDGRYREVNRLNLPVVADALVKVNAYDLGEEEITGTYEAPVTKVRLWVNGEVKTQAETDAEGNFTIQNAERYVTNPKDKIEIVGVNAQYKEVTRQDLVVNVDHLVNPDAYTFGSDEVTGTYKAPVTKIRLWVNGEVATQAKTETEGQFTIEEAASYITSEDDQVEIVGVNARYNEVYRKPLSIETQK</sequence>
<reference evidence="3 4" key="1">
    <citation type="submission" date="2020-03" db="EMBL/GenBank/DDBJ databases">
        <title>Soil Listeria distribution.</title>
        <authorList>
            <person name="Liao J."/>
            <person name="Wiedmann M."/>
        </authorList>
    </citation>
    <scope>NUCLEOTIDE SEQUENCE [LARGE SCALE GENOMIC DNA]</scope>
    <source>
        <strain evidence="3 4">FSL L7-1507</strain>
    </source>
</reference>
<evidence type="ECO:0000313" key="3">
    <source>
        <dbReference type="EMBL" id="MBC1520278.1"/>
    </source>
</evidence>
<feature type="domain" description="Pesticidal crystal protein Cry1Aa" evidence="1">
    <location>
        <begin position="917"/>
        <end position="975"/>
    </location>
</feature>
<organism evidence="3 4">
    <name type="scientific">Listeria aquatica</name>
    <dbReference type="NCBI Taxonomy" id="1494960"/>
    <lineage>
        <taxon>Bacteria</taxon>
        <taxon>Bacillati</taxon>
        <taxon>Bacillota</taxon>
        <taxon>Bacilli</taxon>
        <taxon>Bacillales</taxon>
        <taxon>Listeriaceae</taxon>
        <taxon>Listeria</taxon>
    </lineage>
</organism>
<feature type="domain" description="Bacterial Ig" evidence="2">
    <location>
        <begin position="1047"/>
        <end position="1124"/>
    </location>
</feature>
<evidence type="ECO:0008006" key="5">
    <source>
        <dbReference type="Google" id="ProtNLM"/>
    </source>
</evidence>